<organism evidence="9">
    <name type="scientific">Desulfitobacterium hafniense</name>
    <name type="common">Desulfitobacterium frappieri</name>
    <dbReference type="NCBI Taxonomy" id="49338"/>
    <lineage>
        <taxon>Bacteria</taxon>
        <taxon>Bacillati</taxon>
        <taxon>Bacillota</taxon>
        <taxon>Clostridia</taxon>
        <taxon>Eubacteriales</taxon>
        <taxon>Desulfitobacteriaceae</taxon>
        <taxon>Desulfitobacterium</taxon>
    </lineage>
</organism>
<evidence type="ECO:0000256" key="2">
    <source>
        <dbReference type="ARBA" id="ARBA00022485"/>
    </source>
</evidence>
<reference evidence="9" key="1">
    <citation type="submission" date="2014-07" db="EMBL/GenBank/DDBJ databases">
        <authorList>
            <person name="Hornung V.Bastian."/>
        </authorList>
    </citation>
    <scope>NUCLEOTIDE SEQUENCE</scope>
    <source>
        <strain evidence="9">PCE-S</strain>
    </source>
</reference>
<keyword evidence="3" id="KW-0479">Metal-binding</keyword>
<keyword evidence="1" id="KW-0813">Transport</keyword>
<feature type="domain" description="4Fe-4S ferredoxin-type" evidence="8">
    <location>
        <begin position="80"/>
        <end position="109"/>
    </location>
</feature>
<gene>
    <name evidence="10" type="ORF">AT727_10855</name>
    <name evidence="9" type="ORF">DPCES_2521</name>
</gene>
<keyword evidence="6" id="KW-0408">Iron</keyword>
<evidence type="ECO:0000256" key="7">
    <source>
        <dbReference type="ARBA" id="ARBA00023014"/>
    </source>
</evidence>
<evidence type="ECO:0000313" key="9">
    <source>
        <dbReference type="EMBL" id="CDX02408.1"/>
    </source>
</evidence>
<feature type="domain" description="4Fe-4S ferredoxin-type" evidence="8">
    <location>
        <begin position="47"/>
        <end position="79"/>
    </location>
</feature>
<proteinExistence type="predicted"/>
<dbReference type="Proteomes" id="UP000054623">
    <property type="component" value="Unassembled WGS sequence"/>
</dbReference>
<dbReference type="PANTHER" id="PTHR43177">
    <property type="entry name" value="PROTEIN NRFC"/>
    <property type="match status" value="1"/>
</dbReference>
<dbReference type="PATRIC" id="fig|49338.4.peg.2707"/>
<keyword evidence="7" id="KW-0411">Iron-sulfur</keyword>
<dbReference type="SUPFAM" id="SSF54862">
    <property type="entry name" value="4Fe-4S ferredoxins"/>
    <property type="match status" value="1"/>
</dbReference>
<reference evidence="10 11" key="2">
    <citation type="submission" date="2015-12" db="EMBL/GenBank/DDBJ databases">
        <title>Draft Genome Sequence of Desulfitobacterium hafniense Strain DH, a Sulfate-reducing Bacterium Isolated from Paddy Soils.</title>
        <authorList>
            <person name="Bao P."/>
            <person name="Zhang X."/>
            <person name="Li G."/>
        </authorList>
    </citation>
    <scope>NUCLEOTIDE SEQUENCE [LARGE SCALE GENOMIC DNA]</scope>
    <source>
        <strain evidence="10 11">DH</strain>
    </source>
</reference>
<dbReference type="AlphaFoldDB" id="A0A098B0K9"/>
<evidence type="ECO:0000256" key="6">
    <source>
        <dbReference type="ARBA" id="ARBA00023004"/>
    </source>
</evidence>
<protein>
    <submittedName>
        <fullName evidence="10">4Fe-4S ferredoxin</fullName>
    </submittedName>
    <submittedName>
        <fullName evidence="9">Molybdopterin oxidoreductase chain B</fullName>
    </submittedName>
</protein>
<dbReference type="OrthoDB" id="9810688at2"/>
<dbReference type="EMBL" id="LK996017">
    <property type="protein sequence ID" value="CDX02408.1"/>
    <property type="molecule type" value="Genomic_DNA"/>
</dbReference>
<dbReference type="CDD" id="cd16371">
    <property type="entry name" value="DMSOR_beta_like"/>
    <property type="match status" value="1"/>
</dbReference>
<evidence type="ECO:0000256" key="1">
    <source>
        <dbReference type="ARBA" id="ARBA00022448"/>
    </source>
</evidence>
<evidence type="ECO:0000256" key="3">
    <source>
        <dbReference type="ARBA" id="ARBA00022723"/>
    </source>
</evidence>
<evidence type="ECO:0000313" key="10">
    <source>
        <dbReference type="EMBL" id="KTE89838.1"/>
    </source>
</evidence>
<dbReference type="PANTHER" id="PTHR43177:SF5">
    <property type="entry name" value="ANAEROBIC DIMETHYL SULFOXIDE REDUCTASE CHAIN B-RELATED"/>
    <property type="match status" value="1"/>
</dbReference>
<keyword evidence="2" id="KW-0004">4Fe-4S</keyword>
<evidence type="ECO:0000256" key="4">
    <source>
        <dbReference type="ARBA" id="ARBA00022737"/>
    </source>
</evidence>
<dbReference type="InterPro" id="IPR017896">
    <property type="entry name" value="4Fe4S_Fe-S-bd"/>
</dbReference>
<accession>A0A098B0K9</accession>
<keyword evidence="4" id="KW-0677">Repeat</keyword>
<dbReference type="InterPro" id="IPR017900">
    <property type="entry name" value="4Fe4S_Fe_S_CS"/>
</dbReference>
<dbReference type="GO" id="GO:0046872">
    <property type="term" value="F:metal ion binding"/>
    <property type="evidence" value="ECO:0007669"/>
    <property type="project" value="UniProtKB-KW"/>
</dbReference>
<dbReference type="EMBL" id="LOCK01000061">
    <property type="protein sequence ID" value="KTE89838.1"/>
    <property type="molecule type" value="Genomic_DNA"/>
</dbReference>
<dbReference type="Gene3D" id="3.30.70.20">
    <property type="match status" value="2"/>
</dbReference>
<dbReference type="PROSITE" id="PS00198">
    <property type="entry name" value="4FE4S_FER_1"/>
    <property type="match status" value="1"/>
</dbReference>
<sequence length="182" mass="19934">MSGQVGFYINSEGCYGCQTCQVACMSEQKTAPGVSWRRVRQLDTNNPPSHVNISMACNHCQDPQCLLNCPAGAYTRLENGIVYQDHAKCLGCRMCTYACPYGAPQYDPVEKKVSKCSYCKERVEQGLMPRCAEACPGGNIIVGDLAELEARYQGVREIPGITPKAEVTKPSILINPAKPHKN</sequence>
<keyword evidence="5" id="KW-0249">Electron transport</keyword>
<dbReference type="GO" id="GO:0051539">
    <property type="term" value="F:4 iron, 4 sulfur cluster binding"/>
    <property type="evidence" value="ECO:0007669"/>
    <property type="project" value="UniProtKB-KW"/>
</dbReference>
<dbReference type="InterPro" id="IPR050954">
    <property type="entry name" value="ET_IronSulfur_Cluster-Binding"/>
</dbReference>
<evidence type="ECO:0000259" key="8">
    <source>
        <dbReference type="PROSITE" id="PS51379"/>
    </source>
</evidence>
<evidence type="ECO:0000256" key="5">
    <source>
        <dbReference type="ARBA" id="ARBA00022982"/>
    </source>
</evidence>
<evidence type="ECO:0000313" key="11">
    <source>
        <dbReference type="Proteomes" id="UP000054623"/>
    </source>
</evidence>
<dbReference type="PROSITE" id="PS51379">
    <property type="entry name" value="4FE4S_FER_2"/>
    <property type="match status" value="2"/>
</dbReference>
<dbReference type="OMA" id="CCGMARW"/>
<name>A0A098B0K9_DESHA</name>
<dbReference type="Pfam" id="PF13247">
    <property type="entry name" value="Fer4_11"/>
    <property type="match status" value="1"/>
</dbReference>